<dbReference type="AlphaFoldDB" id="A0A165M057"/>
<proteinExistence type="predicted"/>
<gene>
    <name evidence="1" type="ORF">EXIGLDRAFT_727652</name>
</gene>
<dbReference type="InParanoid" id="A0A165M057"/>
<accession>A0A165M057</accession>
<reference evidence="1 2" key="1">
    <citation type="journal article" date="2016" name="Mol. Biol. Evol.">
        <title>Comparative Genomics of Early-Diverging Mushroom-Forming Fungi Provides Insights into the Origins of Lignocellulose Decay Capabilities.</title>
        <authorList>
            <person name="Nagy L.G."/>
            <person name="Riley R."/>
            <person name="Tritt A."/>
            <person name="Adam C."/>
            <person name="Daum C."/>
            <person name="Floudas D."/>
            <person name="Sun H."/>
            <person name="Yadav J.S."/>
            <person name="Pangilinan J."/>
            <person name="Larsson K.H."/>
            <person name="Matsuura K."/>
            <person name="Barry K."/>
            <person name="Labutti K."/>
            <person name="Kuo R."/>
            <person name="Ohm R.A."/>
            <person name="Bhattacharya S.S."/>
            <person name="Shirouzu T."/>
            <person name="Yoshinaga Y."/>
            <person name="Martin F.M."/>
            <person name="Grigoriev I.V."/>
            <person name="Hibbett D.S."/>
        </authorList>
    </citation>
    <scope>NUCLEOTIDE SEQUENCE [LARGE SCALE GENOMIC DNA]</scope>
    <source>
        <strain evidence="1 2">HHB12029</strain>
    </source>
</reference>
<dbReference type="Proteomes" id="UP000077266">
    <property type="component" value="Unassembled WGS sequence"/>
</dbReference>
<sequence length="273" mass="31016">MDRTRQLPVELWEQIIRTFALSYRLEQKQPLVELTHLCWSLAVAARPTLYRTVFVSVRNVHCVCERIDQDADAFRTWTRGLWMLDHVSPTHAAVLSSGFANITALGGNPYNFPTFNSLLRPRLVVLDAFIWAGDWRKVYPAIYPVLSHVEHLRLGITSIGRLESRALEIPAEVVVVDLIVTDGLRSYFNSESSISLVRAFLNEPALRRLQINLDITAREHIQAFHDALQGINDPRLTVQYQEVVPTSSGDASIPRILHSRHLRVFEEATASRG</sequence>
<dbReference type="EMBL" id="KV425917">
    <property type="protein sequence ID" value="KZV98577.1"/>
    <property type="molecule type" value="Genomic_DNA"/>
</dbReference>
<organism evidence="1 2">
    <name type="scientific">Exidia glandulosa HHB12029</name>
    <dbReference type="NCBI Taxonomy" id="1314781"/>
    <lineage>
        <taxon>Eukaryota</taxon>
        <taxon>Fungi</taxon>
        <taxon>Dikarya</taxon>
        <taxon>Basidiomycota</taxon>
        <taxon>Agaricomycotina</taxon>
        <taxon>Agaricomycetes</taxon>
        <taxon>Auriculariales</taxon>
        <taxon>Exidiaceae</taxon>
        <taxon>Exidia</taxon>
    </lineage>
</organism>
<evidence type="ECO:0000313" key="2">
    <source>
        <dbReference type="Proteomes" id="UP000077266"/>
    </source>
</evidence>
<keyword evidence="2" id="KW-1185">Reference proteome</keyword>
<evidence type="ECO:0000313" key="1">
    <source>
        <dbReference type="EMBL" id="KZV98577.1"/>
    </source>
</evidence>
<name>A0A165M057_EXIGL</name>
<protein>
    <submittedName>
        <fullName evidence="1">Uncharacterized protein</fullName>
    </submittedName>
</protein>